<reference evidence="9" key="1">
    <citation type="submission" date="2016-10" db="EMBL/GenBank/DDBJ databases">
        <authorList>
            <person name="de Groot N.N."/>
        </authorList>
    </citation>
    <scope>NUCLEOTIDE SEQUENCE [LARGE SCALE GENOMIC DNA]</scope>
    <source>
        <strain evidence="9">CPCC 202695</strain>
    </source>
</reference>
<evidence type="ECO:0000313" key="11">
    <source>
        <dbReference type="Proteomes" id="UP000893823"/>
    </source>
</evidence>
<dbReference type="PANTHER" id="PTHR33343">
    <property type="entry name" value="54S RIBOSOMAL PROTEIN BL35M"/>
    <property type="match status" value="1"/>
</dbReference>
<accession>A0A1H1SWS8</accession>
<evidence type="ECO:0000256" key="5">
    <source>
        <dbReference type="HAMAP-Rule" id="MF_00514"/>
    </source>
</evidence>
<dbReference type="AlphaFoldDB" id="A0A1H1SWS8"/>
<sequence>MPKQKTHSGSKKRFKVTGSGKIKKQQAGMRHNLEGKSSVRTRRLNQDKVASAPDTKVIKKLLGR</sequence>
<evidence type="ECO:0000256" key="1">
    <source>
        <dbReference type="ARBA" id="ARBA00006598"/>
    </source>
</evidence>
<keyword evidence="11" id="KW-1185">Reference proteome</keyword>
<evidence type="ECO:0000313" key="9">
    <source>
        <dbReference type="EMBL" id="SDS52445.1"/>
    </source>
</evidence>
<protein>
    <recommendedName>
        <fullName evidence="4 5">Large ribosomal subunit protein bL35</fullName>
    </recommendedName>
</protein>
<dbReference type="Proteomes" id="UP000893823">
    <property type="component" value="Unassembled WGS sequence"/>
</dbReference>
<feature type="region of interest" description="Disordered" evidence="7">
    <location>
        <begin position="1"/>
        <end position="32"/>
    </location>
</feature>
<dbReference type="InterPro" id="IPR018265">
    <property type="entry name" value="Ribosomal_bL35_CS"/>
</dbReference>
<dbReference type="GO" id="GO:0006412">
    <property type="term" value="P:translation"/>
    <property type="evidence" value="ECO:0007669"/>
    <property type="project" value="UniProtKB-UniRule"/>
</dbReference>
<evidence type="ECO:0000256" key="2">
    <source>
        <dbReference type="ARBA" id="ARBA00022980"/>
    </source>
</evidence>
<dbReference type="GO" id="GO:0003735">
    <property type="term" value="F:structural constituent of ribosome"/>
    <property type="evidence" value="ECO:0007669"/>
    <property type="project" value="InterPro"/>
</dbReference>
<dbReference type="EMBL" id="LT629755">
    <property type="protein sequence ID" value="SDS52445.1"/>
    <property type="molecule type" value="Genomic_DNA"/>
</dbReference>
<proteinExistence type="inferred from homology"/>
<dbReference type="PROSITE" id="PS00936">
    <property type="entry name" value="RIBOSOMAL_L35"/>
    <property type="match status" value="1"/>
</dbReference>
<dbReference type="EMBL" id="SODL02000008">
    <property type="protein sequence ID" value="MCP2369280.1"/>
    <property type="molecule type" value="Genomic_DNA"/>
</dbReference>
<dbReference type="Gene3D" id="4.10.410.60">
    <property type="match status" value="1"/>
</dbReference>
<dbReference type="PRINTS" id="PR00064">
    <property type="entry name" value="RIBOSOMALL35"/>
</dbReference>
<dbReference type="STRING" id="589382.SAMN04489721_1465"/>
<dbReference type="InterPro" id="IPR037229">
    <property type="entry name" value="Ribosomal_bL35_sf"/>
</dbReference>
<dbReference type="Pfam" id="PF01632">
    <property type="entry name" value="Ribosomal_L35p"/>
    <property type="match status" value="1"/>
</dbReference>
<feature type="compositionally biased region" description="Basic residues" evidence="7">
    <location>
        <begin position="1"/>
        <end position="15"/>
    </location>
</feature>
<dbReference type="GO" id="GO:0022625">
    <property type="term" value="C:cytosolic large ribosomal subunit"/>
    <property type="evidence" value="ECO:0007669"/>
    <property type="project" value="TreeGrafter"/>
</dbReference>
<keyword evidence="2 5" id="KW-0689">Ribosomal protein</keyword>
<dbReference type="PANTHER" id="PTHR33343:SF1">
    <property type="entry name" value="LARGE RIBOSOMAL SUBUNIT PROTEIN BL35M"/>
    <property type="match status" value="1"/>
</dbReference>
<dbReference type="NCBIfam" id="TIGR00001">
    <property type="entry name" value="rpmI_bact"/>
    <property type="match status" value="1"/>
</dbReference>
<keyword evidence="3 5" id="KW-0687">Ribonucleoprotein</keyword>
<evidence type="ECO:0000256" key="4">
    <source>
        <dbReference type="ARBA" id="ARBA00071664"/>
    </source>
</evidence>
<dbReference type="OrthoDB" id="9804851at2"/>
<gene>
    <name evidence="5" type="primary">rpmI</name>
    <name evidence="8" type="ORF">BCL57_003466</name>
    <name evidence="9" type="ORF">SAMN04489721_1465</name>
</gene>
<dbReference type="InterPro" id="IPR001706">
    <property type="entry name" value="Ribosomal_bL35"/>
</dbReference>
<evidence type="ECO:0000313" key="10">
    <source>
        <dbReference type="Proteomes" id="UP000199482"/>
    </source>
</evidence>
<evidence type="ECO:0000256" key="6">
    <source>
        <dbReference type="RuleBase" id="RU000568"/>
    </source>
</evidence>
<evidence type="ECO:0000256" key="3">
    <source>
        <dbReference type="ARBA" id="ARBA00023274"/>
    </source>
</evidence>
<evidence type="ECO:0000313" key="8">
    <source>
        <dbReference type="EMBL" id="MCP2369280.1"/>
    </source>
</evidence>
<dbReference type="FunFam" id="4.10.410.60:FF:000001">
    <property type="entry name" value="50S ribosomal protein L35"/>
    <property type="match status" value="1"/>
</dbReference>
<dbReference type="HAMAP" id="MF_00514">
    <property type="entry name" value="Ribosomal_bL35"/>
    <property type="match status" value="1"/>
</dbReference>
<evidence type="ECO:0000256" key="7">
    <source>
        <dbReference type="SAM" id="MobiDB-lite"/>
    </source>
</evidence>
<dbReference type="RefSeq" id="WP_067949205.1">
    <property type="nucleotide sequence ID" value="NZ_BMDN01000008.1"/>
</dbReference>
<name>A0A1H1SWS8_9MICO</name>
<dbReference type="Proteomes" id="UP000199482">
    <property type="component" value="Chromosome I"/>
</dbReference>
<comment type="similarity">
    <text evidence="1 5 6">Belongs to the bacterial ribosomal protein bL35 family.</text>
</comment>
<reference evidence="10" key="2">
    <citation type="submission" date="2016-10" db="EMBL/GenBank/DDBJ databases">
        <authorList>
            <person name="Varghese N."/>
            <person name="Submissions S."/>
        </authorList>
    </citation>
    <scope>NUCLEOTIDE SEQUENCE [LARGE SCALE GENOMIC DNA]</scope>
    <source>
        <strain evidence="10">CPCC 202695</strain>
    </source>
</reference>
<dbReference type="SUPFAM" id="SSF143034">
    <property type="entry name" value="L35p-like"/>
    <property type="match status" value="1"/>
</dbReference>
<reference evidence="8" key="3">
    <citation type="submission" date="2022-06" db="EMBL/GenBank/DDBJ databases">
        <title>Genomic Encyclopedia of Type Strains, Phase III (KMG-III): the genomes of soil and plant-associated and newly described type strains.</title>
        <authorList>
            <person name="Whitman W."/>
        </authorList>
    </citation>
    <scope>NUCLEOTIDE SEQUENCE</scope>
    <source>
        <strain evidence="8">CPCC 202695</strain>
    </source>
</reference>
<organism evidence="9 10">
    <name type="scientific">Agromyces flavus</name>
    <dbReference type="NCBI Taxonomy" id="589382"/>
    <lineage>
        <taxon>Bacteria</taxon>
        <taxon>Bacillati</taxon>
        <taxon>Actinomycetota</taxon>
        <taxon>Actinomycetes</taxon>
        <taxon>Micrococcales</taxon>
        <taxon>Microbacteriaceae</taxon>
        <taxon>Agromyces</taxon>
    </lineage>
</organism>
<dbReference type="InterPro" id="IPR021137">
    <property type="entry name" value="Ribosomal_bL35-like"/>
</dbReference>